<feature type="compositionally biased region" description="Basic residues" evidence="1">
    <location>
        <begin position="75"/>
        <end position="84"/>
    </location>
</feature>
<feature type="compositionally biased region" description="Polar residues" evidence="1">
    <location>
        <begin position="204"/>
        <end position="214"/>
    </location>
</feature>
<dbReference type="EMBL" id="SRLO01000009">
    <property type="protein sequence ID" value="TNN87648.1"/>
    <property type="molecule type" value="Genomic_DNA"/>
</dbReference>
<sequence>MESDRLVCLQEADMEISRNKVHCGKNWTFKQFCSCDDIWVSPPCFSRSRCLRSSGRWSSANTEIPGIVKPDSYKNIKRRTRPRTKSSGTTGSDKSPAIKSSKIFSLPNRMGTLLPVLETPHRAASGVSCSPGGSRLSCRIFTEAGWLCRGVPGRAALETQDRVQSREEVDSVFTSMTDAIRLAVPRMDASIDRCLTGEHYPGRSKTSSGCTTRPASGDLLAGAVPGRRRTSSLGSHDLSSTKASLSH</sequence>
<proteinExistence type="predicted"/>
<evidence type="ECO:0000256" key="1">
    <source>
        <dbReference type="SAM" id="MobiDB-lite"/>
    </source>
</evidence>
<feature type="region of interest" description="Disordered" evidence="1">
    <location>
        <begin position="68"/>
        <end position="99"/>
    </location>
</feature>
<name>A0A4Z2JDC1_9TELE</name>
<comment type="caution">
    <text evidence="2">The sequence shown here is derived from an EMBL/GenBank/DDBJ whole genome shotgun (WGS) entry which is preliminary data.</text>
</comment>
<organism evidence="2 3">
    <name type="scientific">Liparis tanakae</name>
    <name type="common">Tanaka's snailfish</name>
    <dbReference type="NCBI Taxonomy" id="230148"/>
    <lineage>
        <taxon>Eukaryota</taxon>
        <taxon>Metazoa</taxon>
        <taxon>Chordata</taxon>
        <taxon>Craniata</taxon>
        <taxon>Vertebrata</taxon>
        <taxon>Euteleostomi</taxon>
        <taxon>Actinopterygii</taxon>
        <taxon>Neopterygii</taxon>
        <taxon>Teleostei</taxon>
        <taxon>Neoteleostei</taxon>
        <taxon>Acanthomorphata</taxon>
        <taxon>Eupercaria</taxon>
        <taxon>Perciformes</taxon>
        <taxon>Cottioidei</taxon>
        <taxon>Cottales</taxon>
        <taxon>Liparidae</taxon>
        <taxon>Liparis</taxon>
    </lineage>
</organism>
<protein>
    <submittedName>
        <fullName evidence="2">Uncharacterized protein</fullName>
    </submittedName>
</protein>
<dbReference type="AlphaFoldDB" id="A0A4Z2JDC1"/>
<feature type="compositionally biased region" description="Polar residues" evidence="1">
    <location>
        <begin position="231"/>
        <end position="247"/>
    </location>
</feature>
<feature type="compositionally biased region" description="Low complexity" evidence="1">
    <location>
        <begin position="85"/>
        <end position="95"/>
    </location>
</feature>
<feature type="region of interest" description="Disordered" evidence="1">
    <location>
        <begin position="198"/>
        <end position="247"/>
    </location>
</feature>
<keyword evidence="3" id="KW-1185">Reference proteome</keyword>
<dbReference type="Proteomes" id="UP000314294">
    <property type="component" value="Unassembled WGS sequence"/>
</dbReference>
<accession>A0A4Z2JDC1</accession>
<evidence type="ECO:0000313" key="3">
    <source>
        <dbReference type="Proteomes" id="UP000314294"/>
    </source>
</evidence>
<gene>
    <name evidence="2" type="ORF">EYF80_001995</name>
</gene>
<evidence type="ECO:0000313" key="2">
    <source>
        <dbReference type="EMBL" id="TNN87648.1"/>
    </source>
</evidence>
<reference evidence="2 3" key="1">
    <citation type="submission" date="2019-03" db="EMBL/GenBank/DDBJ databases">
        <title>First draft genome of Liparis tanakae, snailfish: a comprehensive survey of snailfish specific genes.</title>
        <authorList>
            <person name="Kim W."/>
            <person name="Song I."/>
            <person name="Jeong J.-H."/>
            <person name="Kim D."/>
            <person name="Kim S."/>
            <person name="Ryu S."/>
            <person name="Song J.Y."/>
            <person name="Lee S.K."/>
        </authorList>
    </citation>
    <scope>NUCLEOTIDE SEQUENCE [LARGE SCALE GENOMIC DNA]</scope>
    <source>
        <tissue evidence="2">Muscle</tissue>
    </source>
</reference>